<dbReference type="Pfam" id="PF15227">
    <property type="entry name" value="zf-C3HC4_4"/>
    <property type="match status" value="1"/>
</dbReference>
<feature type="domain" description="B30.2/SPRY" evidence="9">
    <location>
        <begin position="558"/>
        <end position="744"/>
    </location>
</feature>
<dbReference type="InterPro" id="IPR006574">
    <property type="entry name" value="PRY"/>
</dbReference>
<sequence>MALPRPGQDIQEEIKCPICLEYLTDPVTLECGHNFCRACIGDYCEKWEEHESLECPVCRAKIQKGNLRPNWQLANVVEGIKHLEFVPGVEDLCVSHKKELSLFCEEDGAAVCVVCERSPEHSSHKVLLIEKASQKYKEQIQDELEFLREERKRLEGLRVSESQKQQEYQEMTKAERQKVVSEFKRLHQMLEKQEQLLLARLAELEREIEKSQEETVTRLSDKISHLNCLIREMESKCQQQSRYLLQAKTKAERQKVVSEFKRLHQFIKEQERLLLVRLAELEREIETSQEETVTKLSEEISHLDSLVKEMERKCQQPPRDLLQDIRSTLSRAKIQKGNHIPNWQLANVVEGIKKMEFPGVEDVCERHKKELSLFCEEDGVVVCVVCWKSPEHKSHSMLLMDEAAQKYKEQIQDELEILREERKRLEALRVSESQKHQEYQAKTKAERQKVVSESQRLHQFIEEQERLLLAQLAELEREIEKSHEETVTKVSEEVSHLDNLIREMECQCQKPPRDLLQGIRSTLSRCKKGKFQLLRGIFPELQTRLKSCSELNLREKVSMFQGNLQSYLEEGSYSKVKVTLDPDTANPQLLLSADRRSVRLADAPQQLPDNPERFDSELCVLGHEGFISGRHCWEVEVQQGIFWAMGVAKESVRRKGKIHLRPEDGIWAVQRRFHQFQALTAPTPIPLSEHQVPNRVWEKIQDELKILREERKRLEALRVSESQKQQEYQGLSPQSCQKPLPKVN</sequence>
<feature type="coiled-coil region" evidence="5">
    <location>
        <begin position="401"/>
        <end position="485"/>
    </location>
</feature>
<evidence type="ECO:0000259" key="9">
    <source>
        <dbReference type="PROSITE" id="PS50188"/>
    </source>
</evidence>
<dbReference type="InterPro" id="IPR043136">
    <property type="entry name" value="B30.2/SPRY_sf"/>
</dbReference>
<comment type="caution">
    <text evidence="10">The sequence shown here is derived from an EMBL/GenBank/DDBJ whole genome shotgun (WGS) entry which is preliminary data.</text>
</comment>
<feature type="domain" description="B box-type" evidence="8">
    <location>
        <begin position="363"/>
        <end position="400"/>
    </location>
</feature>
<dbReference type="Pfam" id="PF00643">
    <property type="entry name" value="zf-B_box"/>
    <property type="match status" value="2"/>
</dbReference>
<organism evidence="10 11">
    <name type="scientific">Alligator mississippiensis</name>
    <name type="common">American alligator</name>
    <dbReference type="NCBI Taxonomy" id="8496"/>
    <lineage>
        <taxon>Eukaryota</taxon>
        <taxon>Metazoa</taxon>
        <taxon>Chordata</taxon>
        <taxon>Craniata</taxon>
        <taxon>Vertebrata</taxon>
        <taxon>Euteleostomi</taxon>
        <taxon>Archelosauria</taxon>
        <taxon>Archosauria</taxon>
        <taxon>Crocodylia</taxon>
        <taxon>Alligatoridae</taxon>
        <taxon>Alligatorinae</taxon>
        <taxon>Alligator</taxon>
    </lineage>
</organism>
<dbReference type="SMART" id="SM00589">
    <property type="entry name" value="PRY"/>
    <property type="match status" value="1"/>
</dbReference>
<dbReference type="SMART" id="SM00336">
    <property type="entry name" value="BBOX"/>
    <property type="match status" value="2"/>
</dbReference>
<feature type="coiled-coil region" evidence="5">
    <location>
        <begin position="130"/>
        <end position="214"/>
    </location>
</feature>
<dbReference type="Gene3D" id="2.60.120.920">
    <property type="match status" value="1"/>
</dbReference>
<dbReference type="GO" id="GO:0008270">
    <property type="term" value="F:zinc ion binding"/>
    <property type="evidence" value="ECO:0007669"/>
    <property type="project" value="UniProtKB-KW"/>
</dbReference>
<dbReference type="InterPro" id="IPR017907">
    <property type="entry name" value="Znf_RING_CS"/>
</dbReference>
<keyword evidence="2 4" id="KW-0863">Zinc-finger</keyword>
<keyword evidence="11" id="KW-1185">Reference proteome</keyword>
<dbReference type="PROSITE" id="PS00518">
    <property type="entry name" value="ZF_RING_1"/>
    <property type="match status" value="1"/>
</dbReference>
<evidence type="ECO:0000256" key="1">
    <source>
        <dbReference type="ARBA" id="ARBA00022723"/>
    </source>
</evidence>
<gene>
    <name evidence="10" type="ORF">Y1Q_0001699</name>
</gene>
<dbReference type="PRINTS" id="PR01407">
    <property type="entry name" value="BUTYPHLNCDUF"/>
</dbReference>
<dbReference type="InterPro" id="IPR003879">
    <property type="entry name" value="Butyrophylin_SPRY"/>
</dbReference>
<dbReference type="Proteomes" id="UP000050525">
    <property type="component" value="Unassembled WGS sequence"/>
</dbReference>
<reference evidence="10 11" key="1">
    <citation type="journal article" date="2012" name="Genome Biol.">
        <title>Sequencing three crocodilian genomes to illuminate the evolution of archosaurs and amniotes.</title>
        <authorList>
            <person name="St John J.A."/>
            <person name="Braun E.L."/>
            <person name="Isberg S.R."/>
            <person name="Miles L.G."/>
            <person name="Chong A.Y."/>
            <person name="Gongora J."/>
            <person name="Dalzell P."/>
            <person name="Moran C."/>
            <person name="Bed'hom B."/>
            <person name="Abzhanov A."/>
            <person name="Burgess S.C."/>
            <person name="Cooksey A.M."/>
            <person name="Castoe T.A."/>
            <person name="Crawford N.G."/>
            <person name="Densmore L.D."/>
            <person name="Drew J.C."/>
            <person name="Edwards S.V."/>
            <person name="Faircloth B.C."/>
            <person name="Fujita M.K."/>
            <person name="Greenwold M.J."/>
            <person name="Hoffmann F.G."/>
            <person name="Howard J.M."/>
            <person name="Iguchi T."/>
            <person name="Janes D.E."/>
            <person name="Khan S.Y."/>
            <person name="Kohno S."/>
            <person name="de Koning A.J."/>
            <person name="Lance S.L."/>
            <person name="McCarthy F.M."/>
            <person name="McCormack J.E."/>
            <person name="Merchant M.E."/>
            <person name="Peterson D.G."/>
            <person name="Pollock D.D."/>
            <person name="Pourmand N."/>
            <person name="Raney B.J."/>
            <person name="Roessler K.A."/>
            <person name="Sanford J.R."/>
            <person name="Sawyer R.H."/>
            <person name="Schmidt C.J."/>
            <person name="Triplett E.W."/>
            <person name="Tuberville T.D."/>
            <person name="Venegas-Anaya M."/>
            <person name="Howard J.T."/>
            <person name="Jarvis E.D."/>
            <person name="Guillette L.J.Jr."/>
            <person name="Glenn T.C."/>
            <person name="Green R.E."/>
            <person name="Ray D.A."/>
        </authorList>
    </citation>
    <scope>NUCLEOTIDE SEQUENCE [LARGE SCALE GENOMIC DNA]</scope>
    <source>
        <strain evidence="10">KSC_2009_1</strain>
    </source>
</reference>
<evidence type="ECO:0000256" key="6">
    <source>
        <dbReference type="SAM" id="MobiDB-lite"/>
    </source>
</evidence>
<dbReference type="SMART" id="SM00184">
    <property type="entry name" value="RING"/>
    <property type="match status" value="1"/>
</dbReference>
<dbReference type="SUPFAM" id="SSF57845">
    <property type="entry name" value="B-box zinc-binding domain"/>
    <property type="match status" value="2"/>
</dbReference>
<dbReference type="InterPro" id="IPR000315">
    <property type="entry name" value="Znf_B-box"/>
</dbReference>
<protein>
    <submittedName>
        <fullName evidence="10">Tripartite motif-containing protein 10-like</fullName>
    </submittedName>
</protein>
<dbReference type="InterPro" id="IPR013083">
    <property type="entry name" value="Znf_RING/FYVE/PHD"/>
</dbReference>
<proteinExistence type="predicted"/>
<dbReference type="InterPro" id="IPR013320">
    <property type="entry name" value="ConA-like_dom_sf"/>
</dbReference>
<dbReference type="PROSITE" id="PS50188">
    <property type="entry name" value="B302_SPRY"/>
    <property type="match status" value="1"/>
</dbReference>
<dbReference type="Pfam" id="PF13765">
    <property type="entry name" value="PRY"/>
    <property type="match status" value="1"/>
</dbReference>
<dbReference type="Gene3D" id="3.30.40.10">
    <property type="entry name" value="Zinc/RING finger domain, C3HC4 (zinc finger)"/>
    <property type="match status" value="1"/>
</dbReference>
<evidence type="ECO:0000256" key="2">
    <source>
        <dbReference type="ARBA" id="ARBA00022771"/>
    </source>
</evidence>
<dbReference type="Gene3D" id="3.30.160.60">
    <property type="entry name" value="Classic Zinc Finger"/>
    <property type="match status" value="2"/>
</dbReference>
<feature type="compositionally biased region" description="Polar residues" evidence="6">
    <location>
        <begin position="720"/>
        <end position="737"/>
    </location>
</feature>
<keyword evidence="1" id="KW-0479">Metal-binding</keyword>
<evidence type="ECO:0000259" key="7">
    <source>
        <dbReference type="PROSITE" id="PS50089"/>
    </source>
</evidence>
<evidence type="ECO:0000256" key="3">
    <source>
        <dbReference type="ARBA" id="ARBA00022833"/>
    </source>
</evidence>
<feature type="domain" description="RING-type" evidence="7">
    <location>
        <begin position="16"/>
        <end position="59"/>
    </location>
</feature>
<keyword evidence="3" id="KW-0862">Zinc</keyword>
<feature type="domain" description="B box-type" evidence="8">
    <location>
        <begin position="92"/>
        <end position="129"/>
    </location>
</feature>
<dbReference type="eggNOG" id="KOG2177">
    <property type="taxonomic scope" value="Eukaryota"/>
</dbReference>
<evidence type="ECO:0000259" key="8">
    <source>
        <dbReference type="PROSITE" id="PS50119"/>
    </source>
</evidence>
<accession>A0A151MAG0</accession>
<dbReference type="EMBL" id="AKHW03006295">
    <property type="protein sequence ID" value="KYO21513.1"/>
    <property type="molecule type" value="Genomic_DNA"/>
</dbReference>
<feature type="coiled-coil region" evidence="5">
    <location>
        <begin position="271"/>
        <end position="313"/>
    </location>
</feature>
<dbReference type="PANTHER" id="PTHR24103">
    <property type="entry name" value="E3 UBIQUITIN-PROTEIN LIGASE TRIM"/>
    <property type="match status" value="1"/>
</dbReference>
<dbReference type="CDD" id="cd12888">
    <property type="entry name" value="SPRY_PRY_TRIM7_like"/>
    <property type="match status" value="1"/>
</dbReference>
<dbReference type="CDD" id="cd16598">
    <property type="entry name" value="RING-HC_TRIM26_C-IV"/>
    <property type="match status" value="1"/>
</dbReference>
<dbReference type="PROSITE" id="PS50089">
    <property type="entry name" value="ZF_RING_2"/>
    <property type="match status" value="1"/>
</dbReference>
<dbReference type="PROSITE" id="PS50119">
    <property type="entry name" value="ZF_BBOX"/>
    <property type="match status" value="2"/>
</dbReference>
<dbReference type="SUPFAM" id="SSF57850">
    <property type="entry name" value="RING/U-box"/>
    <property type="match status" value="1"/>
</dbReference>
<evidence type="ECO:0000313" key="10">
    <source>
        <dbReference type="EMBL" id="KYO21513.1"/>
    </source>
</evidence>
<dbReference type="AlphaFoldDB" id="A0A151MAG0"/>
<dbReference type="InterPro" id="IPR050143">
    <property type="entry name" value="TRIM/RBCC"/>
</dbReference>
<name>A0A151MAG0_ALLMI</name>
<feature type="region of interest" description="Disordered" evidence="6">
    <location>
        <begin position="719"/>
        <end position="744"/>
    </location>
</feature>
<dbReference type="InterPro" id="IPR001841">
    <property type="entry name" value="Znf_RING"/>
</dbReference>
<evidence type="ECO:0000256" key="5">
    <source>
        <dbReference type="SAM" id="Coils"/>
    </source>
</evidence>
<keyword evidence="5" id="KW-0175">Coiled coil</keyword>
<evidence type="ECO:0000313" key="11">
    <source>
        <dbReference type="Proteomes" id="UP000050525"/>
    </source>
</evidence>
<dbReference type="SUPFAM" id="SSF49899">
    <property type="entry name" value="Concanavalin A-like lectins/glucanases"/>
    <property type="match status" value="1"/>
</dbReference>
<dbReference type="InterPro" id="IPR001870">
    <property type="entry name" value="B30.2/SPRY"/>
</dbReference>
<evidence type="ECO:0000256" key="4">
    <source>
        <dbReference type="PROSITE-ProRule" id="PRU00024"/>
    </source>
</evidence>